<keyword evidence="1" id="KW-0574">Periplasm</keyword>
<keyword evidence="3" id="KW-0282">Flagellum</keyword>
<keyword evidence="3" id="KW-0966">Cell projection</keyword>
<comment type="function">
    <text evidence="1">Involved in the assembly process of the P-ring formation. It may associate with FlgF on the rod constituting a structure essential for the P-ring assembly or may act as a modulator protein for the P-ring assembly.</text>
</comment>
<name>A0ABS7VTY7_9HYPH</name>
<dbReference type="Proteomes" id="UP000704176">
    <property type="component" value="Unassembled WGS sequence"/>
</dbReference>
<evidence type="ECO:0000259" key="2">
    <source>
        <dbReference type="Pfam" id="PF13144"/>
    </source>
</evidence>
<dbReference type="PANTHER" id="PTHR36307">
    <property type="entry name" value="FLAGELLA BASAL BODY P-RING FORMATION PROTEIN FLGA"/>
    <property type="match status" value="1"/>
</dbReference>
<feature type="signal peptide" evidence="1">
    <location>
        <begin position="1"/>
        <end position="23"/>
    </location>
</feature>
<comment type="caution">
    <text evidence="3">The sequence shown here is derived from an EMBL/GenBank/DDBJ whole genome shotgun (WGS) entry which is preliminary data.</text>
</comment>
<dbReference type="Gene3D" id="2.30.30.760">
    <property type="match status" value="1"/>
</dbReference>
<feature type="domain" description="Flagella basal body P-ring formation protein FlgA SAF" evidence="2">
    <location>
        <begin position="32"/>
        <end position="150"/>
    </location>
</feature>
<keyword evidence="1" id="KW-0732">Signal</keyword>
<evidence type="ECO:0000256" key="1">
    <source>
        <dbReference type="RuleBase" id="RU362063"/>
    </source>
</evidence>
<dbReference type="CDD" id="cd11614">
    <property type="entry name" value="SAF_CpaB_FlgA_like"/>
    <property type="match status" value="1"/>
</dbReference>
<keyword evidence="1" id="KW-1005">Bacterial flagellum biogenesis</keyword>
<comment type="similarity">
    <text evidence="1">Belongs to the FlgA family.</text>
</comment>
<organism evidence="3 4">
    <name type="scientific">Microvirga puerhi</name>
    <dbReference type="NCBI Taxonomy" id="2876078"/>
    <lineage>
        <taxon>Bacteria</taxon>
        <taxon>Pseudomonadati</taxon>
        <taxon>Pseudomonadota</taxon>
        <taxon>Alphaproteobacteria</taxon>
        <taxon>Hyphomicrobiales</taxon>
        <taxon>Methylobacteriaceae</taxon>
        <taxon>Microvirga</taxon>
    </lineage>
</organism>
<keyword evidence="4" id="KW-1185">Reference proteome</keyword>
<protein>
    <recommendedName>
        <fullName evidence="1">Flagella basal body P-ring formation protein FlgA</fullName>
    </recommendedName>
</protein>
<keyword evidence="3" id="KW-0969">Cilium</keyword>
<dbReference type="NCBIfam" id="TIGR03170">
    <property type="entry name" value="flgA_cterm"/>
    <property type="match status" value="1"/>
</dbReference>
<evidence type="ECO:0000313" key="4">
    <source>
        <dbReference type="Proteomes" id="UP000704176"/>
    </source>
</evidence>
<dbReference type="Pfam" id="PF13144">
    <property type="entry name" value="ChapFlgA"/>
    <property type="match status" value="1"/>
</dbReference>
<evidence type="ECO:0000313" key="3">
    <source>
        <dbReference type="EMBL" id="MBZ6078565.1"/>
    </source>
</evidence>
<accession>A0ABS7VTY7</accession>
<proteinExistence type="inferred from homology"/>
<dbReference type="PANTHER" id="PTHR36307:SF1">
    <property type="entry name" value="FLAGELLA BASAL BODY P-RING FORMATION PROTEIN FLGA"/>
    <property type="match status" value="1"/>
</dbReference>
<comment type="subcellular location">
    <subcellularLocation>
        <location evidence="1">Periplasm</location>
    </subcellularLocation>
</comment>
<dbReference type="InterPro" id="IPR017585">
    <property type="entry name" value="SAF_FlgA"/>
</dbReference>
<sequence>MIKTIKRLLATALLMGSISSAFAEDLVLPVPTITIYPGDTIRETMLKDRSFPSMFRARSAVIESPVQLIGKVARRTLLPGEAIPTNAVDDARLVTRGVTTQVIFQEEGLTISTMGSPLQSGSLGEQIRVRNVDTGRIIFGTVQADGTIRIGNH</sequence>
<dbReference type="EMBL" id="JAIRBM010000019">
    <property type="protein sequence ID" value="MBZ6078565.1"/>
    <property type="molecule type" value="Genomic_DNA"/>
</dbReference>
<gene>
    <name evidence="3" type="primary">flgA</name>
    <name evidence="3" type="ORF">K9B37_20100</name>
</gene>
<dbReference type="InterPro" id="IPR039246">
    <property type="entry name" value="Flagellar_FlgA"/>
</dbReference>
<feature type="chain" id="PRO_5044950349" description="Flagella basal body P-ring formation protein FlgA" evidence="1">
    <location>
        <begin position="24"/>
        <end position="153"/>
    </location>
</feature>
<reference evidence="3 4" key="1">
    <citation type="submission" date="2021-09" db="EMBL/GenBank/DDBJ databases">
        <title>The complete genome sequence of a new microorganism.</title>
        <authorList>
            <person name="Zi Z."/>
        </authorList>
    </citation>
    <scope>NUCLEOTIDE SEQUENCE [LARGE SCALE GENOMIC DNA]</scope>
    <source>
        <strain evidence="3 4">WGZ8</strain>
    </source>
</reference>